<evidence type="ECO:0000259" key="3">
    <source>
        <dbReference type="PROSITE" id="PS51379"/>
    </source>
</evidence>
<dbReference type="EC" id="1.2.7.8" evidence="4"/>
<keyword evidence="5" id="KW-1185">Reference proteome</keyword>
<feature type="domain" description="4Fe-4S ferredoxin-type" evidence="3">
    <location>
        <begin position="669"/>
        <end position="700"/>
    </location>
</feature>
<dbReference type="CDD" id="cd02008">
    <property type="entry name" value="TPP_IOR_alpha"/>
    <property type="match status" value="1"/>
</dbReference>
<dbReference type="PROSITE" id="PS51379">
    <property type="entry name" value="4FE4S_FER_2"/>
    <property type="match status" value="1"/>
</dbReference>
<protein>
    <submittedName>
        <fullName evidence="4">Indolepyruvate oxidoreductase subunit IorA</fullName>
        <ecNumber evidence="4">1.2.7.8</ecNumber>
    </submittedName>
</protein>
<keyword evidence="2 4" id="KW-0560">Oxidoreductase</keyword>
<dbReference type="Gene3D" id="3.30.70.20">
    <property type="match status" value="1"/>
</dbReference>
<dbReference type="SUPFAM" id="SSF52518">
    <property type="entry name" value="Thiamin diphosphate-binding fold (THDP-binding)"/>
    <property type="match status" value="2"/>
</dbReference>
<organism evidence="4 5">
    <name type="scientific">Candidatus Lokiarchaeum ossiferum</name>
    <dbReference type="NCBI Taxonomy" id="2951803"/>
    <lineage>
        <taxon>Archaea</taxon>
        <taxon>Promethearchaeati</taxon>
        <taxon>Promethearchaeota</taxon>
        <taxon>Promethearchaeia</taxon>
        <taxon>Promethearchaeales</taxon>
        <taxon>Promethearchaeaceae</taxon>
        <taxon>Candidatus Lokiarchaeum</taxon>
    </lineage>
</organism>
<name>A0ABY6HY51_9ARCH</name>
<dbReference type="SUPFAM" id="SSF54862">
    <property type="entry name" value="4Fe-4S ferredoxins"/>
    <property type="match status" value="1"/>
</dbReference>
<dbReference type="Pfam" id="PF01855">
    <property type="entry name" value="POR_N"/>
    <property type="match status" value="1"/>
</dbReference>
<dbReference type="CDD" id="cd07034">
    <property type="entry name" value="TPP_PYR_PFOR_IOR-alpha_like"/>
    <property type="match status" value="1"/>
</dbReference>
<proteinExistence type="predicted"/>
<dbReference type="Gene3D" id="3.40.50.970">
    <property type="match status" value="2"/>
</dbReference>
<dbReference type="PANTHER" id="PTHR43710:SF7">
    <property type="entry name" value="INDOLEPYRUVATE OXIDOREDUCTASE SUBUNIT IORA"/>
    <property type="match status" value="1"/>
</dbReference>
<evidence type="ECO:0000256" key="2">
    <source>
        <dbReference type="ARBA" id="ARBA00023002"/>
    </source>
</evidence>
<dbReference type="InterPro" id="IPR002880">
    <property type="entry name" value="Pyrv_Fd/Flavodoxin_OxRdtase_N"/>
</dbReference>
<dbReference type="EMBL" id="CP104013">
    <property type="protein sequence ID" value="UYP48461.1"/>
    <property type="molecule type" value="Genomic_DNA"/>
</dbReference>
<keyword evidence="1" id="KW-0479">Metal-binding</keyword>
<dbReference type="InterPro" id="IPR045025">
    <property type="entry name" value="HACL1-like"/>
</dbReference>
<reference evidence="4" key="1">
    <citation type="submission" date="2022-09" db="EMBL/GenBank/DDBJ databases">
        <title>Actin cytoskeleton and complex cell architecture in an #Asgard archaeon.</title>
        <authorList>
            <person name="Ponce Toledo R.I."/>
            <person name="Schleper C."/>
            <person name="Rodrigues Oliveira T."/>
            <person name="Wollweber F."/>
            <person name="Xu J."/>
            <person name="Rittmann S."/>
            <person name="Klingl A."/>
            <person name="Pilhofer M."/>
        </authorList>
    </citation>
    <scope>NUCLEOTIDE SEQUENCE</scope>
    <source>
        <strain evidence="4">B-35</strain>
    </source>
</reference>
<dbReference type="PANTHER" id="PTHR43710">
    <property type="entry name" value="2-HYDROXYACYL-COA LYASE"/>
    <property type="match status" value="1"/>
</dbReference>
<dbReference type="Proteomes" id="UP001208689">
    <property type="component" value="Chromosome"/>
</dbReference>
<dbReference type="GO" id="GO:0043805">
    <property type="term" value="F:indolepyruvate ferredoxin oxidoreductase activity"/>
    <property type="evidence" value="ECO:0007669"/>
    <property type="project" value="UniProtKB-EC"/>
</dbReference>
<dbReference type="InterPro" id="IPR017896">
    <property type="entry name" value="4Fe4S_Fe-S-bd"/>
</dbReference>
<evidence type="ECO:0000256" key="1">
    <source>
        <dbReference type="ARBA" id="ARBA00022723"/>
    </source>
</evidence>
<accession>A0ABY6HY51</accession>
<gene>
    <name evidence="4" type="ORF">NEF87_004746</name>
</gene>
<sequence length="718" mass="81587">MIIGMNVKESHLEQIFLENYIKPIIMTGNEAFTRGLYEAGVQFLANYPGTPTSEIGDMWRWYAGREVLIDYDLSINETVAFEAAVGASWTGIRAAVVFKHLGMNLISDALHSVMYSGIEGQRKAGLVIICGGDPGIKSSTNAQDVRLFSFHSKLPILEPASIQECKDFVSIAFELSEKINLPVMIYSPASLNHASSIVQFSKLSHQFVQQEQRYFRKDFNKFLNAIHWAQNNQTRLNSIIFKQEQGYFELEDQDLHSIEGKSEVKLTQCTLKEKEETQEKSKDEDQIIIEKQDVSVGIITSGLSWTYSHEICAIIEKDIPRLRLLQTYPINKQIIVDFVDDYEIELLLVIEEQEPFLEMQIKDILYDYDMMVPILGKNIFPREGTLSPQKIIDLLSKPLFLQDNLVYFEAFHQVLKKIPNSIKNIQQSLPIREPTFCPGCSHRNVFYSLRKATDKFYQKQNKRAIFGGDIGCYTLGMSEPYAVMDWLICMGAGVGITNGVGRFVNPKTQHVVSLIGDSTFFHSGIQAIYNLAKNNTPATVVILDNYFCSMTGHQISPSTPKQLNTENSEVNIQPFKIKQFLETLGTYPIKTLNGYSIKKMTRDFLQFFSLDGLKFILVEAECALNYKRRIQKETKANNQCTFLQIADHCTKCDECFSVLGCTAIQMSEDKYKIDTSRCLGEDCLSCLEVCPNHAIYKTVINPHLHFTQPNPSKENPSK</sequence>
<dbReference type="InterPro" id="IPR011766">
    <property type="entry name" value="TPP_enzyme_TPP-bd"/>
</dbReference>
<dbReference type="Pfam" id="PF02775">
    <property type="entry name" value="TPP_enzyme_C"/>
    <property type="match status" value="1"/>
</dbReference>
<dbReference type="InterPro" id="IPR029061">
    <property type="entry name" value="THDP-binding"/>
</dbReference>
<evidence type="ECO:0000313" key="4">
    <source>
        <dbReference type="EMBL" id="UYP48461.1"/>
    </source>
</evidence>
<evidence type="ECO:0000313" key="5">
    <source>
        <dbReference type="Proteomes" id="UP001208689"/>
    </source>
</evidence>